<comment type="caution">
    <text evidence="2">The sequence shown here is derived from an EMBL/GenBank/DDBJ whole genome shotgun (WGS) entry which is preliminary data.</text>
</comment>
<evidence type="ECO:0000256" key="1">
    <source>
        <dbReference type="ARBA" id="ARBA00022786"/>
    </source>
</evidence>
<gene>
    <name evidence="2" type="ORF">POM88_044423</name>
</gene>
<reference evidence="2" key="2">
    <citation type="submission" date="2023-05" db="EMBL/GenBank/DDBJ databases">
        <authorList>
            <person name="Schelkunov M.I."/>
        </authorList>
    </citation>
    <scope>NUCLEOTIDE SEQUENCE</scope>
    <source>
        <strain evidence="2">Hsosn_3</strain>
        <tissue evidence="2">Leaf</tissue>
    </source>
</reference>
<dbReference type="InterPro" id="IPR016024">
    <property type="entry name" value="ARM-type_fold"/>
</dbReference>
<reference evidence="2" key="1">
    <citation type="submission" date="2023-02" db="EMBL/GenBank/DDBJ databases">
        <title>Genome of toxic invasive species Heracleum sosnowskyi carries increased number of genes despite the absence of recent whole-genome duplications.</title>
        <authorList>
            <person name="Schelkunov M."/>
            <person name="Shtratnikova V."/>
            <person name="Makarenko M."/>
            <person name="Klepikova A."/>
            <person name="Omelchenko D."/>
            <person name="Novikova G."/>
            <person name="Obukhova E."/>
            <person name="Bogdanov V."/>
            <person name="Penin A."/>
            <person name="Logacheva M."/>
        </authorList>
    </citation>
    <scope>NUCLEOTIDE SEQUENCE</scope>
    <source>
        <strain evidence="2">Hsosn_3</strain>
        <tissue evidence="2">Leaf</tissue>
    </source>
</reference>
<evidence type="ECO:0000313" key="2">
    <source>
        <dbReference type="EMBL" id="KAK1359949.1"/>
    </source>
</evidence>
<dbReference type="EMBL" id="JAUIZM010000010">
    <property type="protein sequence ID" value="KAK1359949.1"/>
    <property type="molecule type" value="Genomic_DNA"/>
</dbReference>
<dbReference type="Gene3D" id="1.25.10.10">
    <property type="entry name" value="Leucine-rich Repeat Variant"/>
    <property type="match status" value="1"/>
</dbReference>
<evidence type="ECO:0000313" key="3">
    <source>
        <dbReference type="Proteomes" id="UP001237642"/>
    </source>
</evidence>
<dbReference type="PANTHER" id="PTHR23315:SF65">
    <property type="entry name" value="ARM REPEAT SUPERFAMILY PROTEIN"/>
    <property type="match status" value="1"/>
</dbReference>
<dbReference type="AlphaFoldDB" id="A0AAD8H3U4"/>
<organism evidence="2 3">
    <name type="scientific">Heracleum sosnowskyi</name>
    <dbReference type="NCBI Taxonomy" id="360622"/>
    <lineage>
        <taxon>Eukaryota</taxon>
        <taxon>Viridiplantae</taxon>
        <taxon>Streptophyta</taxon>
        <taxon>Embryophyta</taxon>
        <taxon>Tracheophyta</taxon>
        <taxon>Spermatophyta</taxon>
        <taxon>Magnoliopsida</taxon>
        <taxon>eudicotyledons</taxon>
        <taxon>Gunneridae</taxon>
        <taxon>Pentapetalae</taxon>
        <taxon>asterids</taxon>
        <taxon>campanulids</taxon>
        <taxon>Apiales</taxon>
        <taxon>Apiaceae</taxon>
        <taxon>Apioideae</taxon>
        <taxon>apioid superclade</taxon>
        <taxon>Tordylieae</taxon>
        <taxon>Tordyliinae</taxon>
        <taxon>Heracleum</taxon>
    </lineage>
</organism>
<protein>
    <submittedName>
        <fullName evidence="2">Uncharacterized protein</fullName>
    </submittedName>
</protein>
<dbReference type="Proteomes" id="UP001237642">
    <property type="component" value="Unassembled WGS sequence"/>
</dbReference>
<dbReference type="SUPFAM" id="SSF48371">
    <property type="entry name" value="ARM repeat"/>
    <property type="match status" value="1"/>
</dbReference>
<keyword evidence="1" id="KW-0833">Ubl conjugation pathway</keyword>
<keyword evidence="3" id="KW-1185">Reference proteome</keyword>
<dbReference type="InterPro" id="IPR011989">
    <property type="entry name" value="ARM-like"/>
</dbReference>
<accession>A0AAD8H3U4</accession>
<dbReference type="PANTHER" id="PTHR23315">
    <property type="entry name" value="U BOX DOMAIN-CONTAINING"/>
    <property type="match status" value="1"/>
</dbReference>
<name>A0AAD8H3U4_9APIA</name>
<sequence length="108" mass="12012">MQEHAAASLLTLSVSSVNKPTISTSGTIPLLVNILRYGSPQAKVDAVMALYNLSTLPDNLNLILQAEPVPSIVHFLKTCKKLSTYRCRLVVYKSKRKQNCNQPSKKKW</sequence>
<proteinExistence type="predicted"/>